<evidence type="ECO:0000313" key="2">
    <source>
        <dbReference type="Proteomes" id="UP000237684"/>
    </source>
</evidence>
<accession>A0A2S8STX4</accession>
<organism evidence="1 2">
    <name type="scientific">Abditibacterium utsteinense</name>
    <dbReference type="NCBI Taxonomy" id="1960156"/>
    <lineage>
        <taxon>Bacteria</taxon>
        <taxon>Pseudomonadati</taxon>
        <taxon>Abditibacteriota</taxon>
        <taxon>Abditibacteriia</taxon>
        <taxon>Abditibacteriales</taxon>
        <taxon>Abditibacteriaceae</taxon>
        <taxon>Abditibacterium</taxon>
    </lineage>
</organism>
<dbReference type="InParanoid" id="A0A2S8STX4"/>
<proteinExistence type="predicted"/>
<keyword evidence="2" id="KW-1185">Reference proteome</keyword>
<dbReference type="Proteomes" id="UP000237684">
    <property type="component" value="Unassembled WGS sequence"/>
</dbReference>
<name>A0A2S8STX4_9BACT</name>
<protein>
    <submittedName>
        <fullName evidence="1">Uncharacterized protein</fullName>
    </submittedName>
</protein>
<reference evidence="1 2" key="1">
    <citation type="journal article" date="2018" name="Syst. Appl. Microbiol.">
        <title>Abditibacterium utsteinense sp. nov., the first cultivated member of candidate phylum FBP, isolated from ice-free Antarctic soil samples.</title>
        <authorList>
            <person name="Tahon G."/>
            <person name="Tytgat B."/>
            <person name="Lebbe L."/>
            <person name="Carlier A."/>
            <person name="Willems A."/>
        </authorList>
    </citation>
    <scope>NUCLEOTIDE SEQUENCE [LARGE SCALE GENOMIC DNA]</scope>
    <source>
        <strain evidence="1 2">LMG 29911</strain>
    </source>
</reference>
<gene>
    <name evidence="1" type="ORF">B1R32_10673</name>
</gene>
<sequence length="326" mass="36044">MKPKVGRELALLTLPILIIGGLALWSGKVKSWSGFGAPRGLYEGKPRLEITDWKREMPSALDFARGISSRWTVTMWNGGACPTGAPRPRYAEMNTPHALFLAWKQRGRWQQQPIRYSQIAIDAASFRGKGKPTSATIGLGLPLDLVPRDAEEVRLRGRFNGWTVCQSGIIKSPSAPIDKVIKAPQEKWPQSGGSQVSPLKFQRTNQFWAPFALSKHPKALDLTVEGHFTYSGESAKPGLFIASAWIVDGKGKETGEMPVPGGYSTDVVNKHTSWHLNTRKLNPMNGPFTLKSWVYVDKSEWPLQVSIPLQLAPAAKNQARPTKAIR</sequence>
<dbReference type="RefSeq" id="WP_105483368.1">
    <property type="nucleotide sequence ID" value="NZ_NIGF01000006.1"/>
</dbReference>
<evidence type="ECO:0000313" key="1">
    <source>
        <dbReference type="EMBL" id="PQV64228.1"/>
    </source>
</evidence>
<dbReference type="AlphaFoldDB" id="A0A2S8STX4"/>
<dbReference type="EMBL" id="NIGF01000006">
    <property type="protein sequence ID" value="PQV64228.1"/>
    <property type="molecule type" value="Genomic_DNA"/>
</dbReference>
<comment type="caution">
    <text evidence="1">The sequence shown here is derived from an EMBL/GenBank/DDBJ whole genome shotgun (WGS) entry which is preliminary data.</text>
</comment>